<dbReference type="eggNOG" id="COG0647">
    <property type="taxonomic scope" value="Bacteria"/>
</dbReference>
<dbReference type="NCBIfam" id="TIGR01460">
    <property type="entry name" value="HAD-SF-IIA"/>
    <property type="match status" value="1"/>
</dbReference>
<dbReference type="SUPFAM" id="SSF56784">
    <property type="entry name" value="HAD-like"/>
    <property type="match status" value="1"/>
</dbReference>
<dbReference type="RefSeq" id="WP_033496572.1">
    <property type="nucleotide sequence ID" value="NZ_JBDNLK010000002.1"/>
</dbReference>
<sequence>MSRYLLGTEGPLASGYSLSLLDLDGVVYRGKNPIEHAAQGIAASERLGMRASYTTNNPSRFPSTVAEQLRGFGLKLGDDQIITSAIVAARMLAGRLERGSKVLIVGAEHLRDEVRKAGFEVVDNADKHPDAVLQSWHADLTFNELAQAAYAIEGGAEYYVTNRDLTIPREQGIAPGNGALQLAVIAATGKEPVSSAGKPESAMYDEARVLFSRDEHIVPVAKSLPVGDRLDTDIEAANRGGYDSLVVLTGVADPRQIMLAPAIQRPTFIAYDLRGLNTVHPQPVRLDDGSWQCRGFRASLEGTVVRLRTLASVQDSNVQDSGVQQDSSSPVDGIDDGLDALRAACCAAWEAADSGIDPQSLTLPTDLLDS</sequence>
<dbReference type="GO" id="GO:0033883">
    <property type="term" value="F:pyridoxal phosphatase activity"/>
    <property type="evidence" value="ECO:0007669"/>
    <property type="project" value="UniProtKB-EC"/>
</dbReference>
<evidence type="ECO:0000313" key="2">
    <source>
        <dbReference type="Proteomes" id="UP000029050"/>
    </source>
</evidence>
<dbReference type="Proteomes" id="UP000029050">
    <property type="component" value="Unassembled WGS sequence"/>
</dbReference>
<dbReference type="OrthoDB" id="3400930at2"/>
<accession>A0A087CH02</accession>
<comment type="caution">
    <text evidence="1">The sequence shown here is derived from an EMBL/GenBank/DDBJ whole genome shotgun (WGS) entry which is preliminary data.</text>
</comment>
<protein>
    <submittedName>
        <fullName evidence="1">Haloacid dehalogenase-like hydrolase (HAD superfamily)</fullName>
        <ecNumber evidence="1">3.1.3.3</ecNumber>
        <ecNumber evidence="1">3.1.3.74</ecNumber>
    </submittedName>
</protein>
<keyword evidence="2" id="KW-1185">Reference proteome</keyword>
<dbReference type="EMBL" id="JGZI01000009">
    <property type="protein sequence ID" value="KFI82552.1"/>
    <property type="molecule type" value="Genomic_DNA"/>
</dbReference>
<dbReference type="InterPro" id="IPR036412">
    <property type="entry name" value="HAD-like_sf"/>
</dbReference>
<dbReference type="PANTHER" id="PTHR19288:SF95">
    <property type="entry name" value="D-GLYCEROL 3-PHOSPHATE PHOSPHATASE"/>
    <property type="match status" value="1"/>
</dbReference>
<gene>
    <name evidence="1" type="ORF">BPSY_1402</name>
</gene>
<dbReference type="InterPro" id="IPR006357">
    <property type="entry name" value="HAD-SF_hydro_IIA"/>
</dbReference>
<dbReference type="PANTHER" id="PTHR19288">
    <property type="entry name" value="4-NITROPHENYLPHOSPHATASE-RELATED"/>
    <property type="match status" value="1"/>
</dbReference>
<keyword evidence="1" id="KW-0378">Hydrolase</keyword>
<dbReference type="Pfam" id="PF13344">
    <property type="entry name" value="Hydrolase_6"/>
    <property type="match status" value="1"/>
</dbReference>
<dbReference type="EC" id="3.1.3.74" evidence="1"/>
<evidence type="ECO:0000313" key="1">
    <source>
        <dbReference type="EMBL" id="KFI82552.1"/>
    </source>
</evidence>
<dbReference type="GO" id="GO:0005737">
    <property type="term" value="C:cytoplasm"/>
    <property type="evidence" value="ECO:0007669"/>
    <property type="project" value="TreeGrafter"/>
</dbReference>
<dbReference type="EC" id="3.1.3.3" evidence="1"/>
<dbReference type="STRING" id="218140.BPSY_1402"/>
<dbReference type="InterPro" id="IPR023214">
    <property type="entry name" value="HAD_sf"/>
</dbReference>
<proteinExistence type="predicted"/>
<dbReference type="GeneID" id="98300607"/>
<name>A0A087CH02_9BIFI</name>
<reference evidence="1 2" key="1">
    <citation type="submission" date="2014-03" db="EMBL/GenBank/DDBJ databases">
        <title>Genomics of Bifidobacteria.</title>
        <authorList>
            <person name="Ventura M."/>
            <person name="Milani C."/>
            <person name="Lugli G.A."/>
        </authorList>
    </citation>
    <scope>NUCLEOTIDE SEQUENCE [LARGE SCALE GENOMIC DNA]</scope>
    <source>
        <strain evidence="1 2">LMG 21775</strain>
    </source>
</reference>
<organism evidence="1 2">
    <name type="scientific">Bifidobacterium psychraerophilum</name>
    <dbReference type="NCBI Taxonomy" id="218140"/>
    <lineage>
        <taxon>Bacteria</taxon>
        <taxon>Bacillati</taxon>
        <taxon>Actinomycetota</taxon>
        <taxon>Actinomycetes</taxon>
        <taxon>Bifidobacteriales</taxon>
        <taxon>Bifidobacteriaceae</taxon>
        <taxon>Bifidobacterium</taxon>
    </lineage>
</organism>
<dbReference type="AlphaFoldDB" id="A0A087CH02"/>
<dbReference type="Gene3D" id="3.40.50.1000">
    <property type="entry name" value="HAD superfamily/HAD-like"/>
    <property type="match status" value="2"/>
</dbReference>
<dbReference type="Pfam" id="PF13242">
    <property type="entry name" value="Hydrolase_like"/>
    <property type="match status" value="1"/>
</dbReference>